<gene>
    <name evidence="1" type="ORF">TorRG33x02_076440</name>
</gene>
<protein>
    <submittedName>
        <fullName evidence="1">Uncharacterized protein</fullName>
    </submittedName>
</protein>
<dbReference type="Proteomes" id="UP000237000">
    <property type="component" value="Unassembled WGS sequence"/>
</dbReference>
<dbReference type="OrthoDB" id="10521183at2759"/>
<reference evidence="2" key="1">
    <citation type="submission" date="2016-06" db="EMBL/GenBank/DDBJ databases">
        <title>Parallel loss of symbiosis genes in relatives of nitrogen-fixing non-legume Parasponia.</title>
        <authorList>
            <person name="Van Velzen R."/>
            <person name="Holmer R."/>
            <person name="Bu F."/>
            <person name="Rutten L."/>
            <person name="Van Zeijl A."/>
            <person name="Liu W."/>
            <person name="Santuari L."/>
            <person name="Cao Q."/>
            <person name="Sharma T."/>
            <person name="Shen D."/>
            <person name="Roswanjaya Y."/>
            <person name="Wardhani T."/>
            <person name="Kalhor M.S."/>
            <person name="Jansen J."/>
            <person name="Van den Hoogen J."/>
            <person name="Gungor B."/>
            <person name="Hartog M."/>
            <person name="Hontelez J."/>
            <person name="Verver J."/>
            <person name="Yang W.-C."/>
            <person name="Schijlen E."/>
            <person name="Repin R."/>
            <person name="Schilthuizen M."/>
            <person name="Schranz E."/>
            <person name="Heidstra R."/>
            <person name="Miyata K."/>
            <person name="Fedorova E."/>
            <person name="Kohlen W."/>
            <person name="Bisseling T."/>
            <person name="Smit S."/>
            <person name="Geurts R."/>
        </authorList>
    </citation>
    <scope>NUCLEOTIDE SEQUENCE [LARGE SCALE GENOMIC DNA]</scope>
    <source>
        <strain evidence="2">cv. RG33-2</strain>
    </source>
</reference>
<name>A0A2P5FFV4_TREOI</name>
<organism evidence="1 2">
    <name type="scientific">Trema orientale</name>
    <name type="common">Charcoal tree</name>
    <name type="synonym">Celtis orientalis</name>
    <dbReference type="NCBI Taxonomy" id="63057"/>
    <lineage>
        <taxon>Eukaryota</taxon>
        <taxon>Viridiplantae</taxon>
        <taxon>Streptophyta</taxon>
        <taxon>Embryophyta</taxon>
        <taxon>Tracheophyta</taxon>
        <taxon>Spermatophyta</taxon>
        <taxon>Magnoliopsida</taxon>
        <taxon>eudicotyledons</taxon>
        <taxon>Gunneridae</taxon>
        <taxon>Pentapetalae</taxon>
        <taxon>rosids</taxon>
        <taxon>fabids</taxon>
        <taxon>Rosales</taxon>
        <taxon>Cannabaceae</taxon>
        <taxon>Trema</taxon>
    </lineage>
</organism>
<accession>A0A2P5FFV4</accession>
<sequence length="46" mass="5192">MRGAFMEKGGSVTVNVAVKTRQKEVGTVQLSGQSQWDWKRLKNKNL</sequence>
<comment type="caution">
    <text evidence="1">The sequence shown here is derived from an EMBL/GenBank/DDBJ whole genome shotgun (WGS) entry which is preliminary data.</text>
</comment>
<dbReference type="EMBL" id="JXTC01000037">
    <property type="protein sequence ID" value="PON96663.1"/>
    <property type="molecule type" value="Genomic_DNA"/>
</dbReference>
<proteinExistence type="predicted"/>
<evidence type="ECO:0000313" key="1">
    <source>
        <dbReference type="EMBL" id="PON96663.1"/>
    </source>
</evidence>
<dbReference type="AlphaFoldDB" id="A0A2P5FFV4"/>
<evidence type="ECO:0000313" key="2">
    <source>
        <dbReference type="Proteomes" id="UP000237000"/>
    </source>
</evidence>
<dbReference type="InParanoid" id="A0A2P5FFV4"/>
<keyword evidence="2" id="KW-1185">Reference proteome</keyword>